<protein>
    <recommendedName>
        <fullName evidence="1">PE domain-containing protein</fullName>
    </recommendedName>
</protein>
<gene>
    <name evidence="2" type="ORF">NIIDMKKI_41790</name>
</gene>
<evidence type="ECO:0000259" key="1">
    <source>
        <dbReference type="Pfam" id="PF00934"/>
    </source>
</evidence>
<evidence type="ECO:0000313" key="3">
    <source>
        <dbReference type="Proteomes" id="UP000516380"/>
    </source>
</evidence>
<dbReference type="AlphaFoldDB" id="A0A7G1IFL9"/>
<dbReference type="Pfam" id="PF00934">
    <property type="entry name" value="PE"/>
    <property type="match status" value="1"/>
</dbReference>
<accession>A0A7G1IFL9</accession>
<dbReference type="SUPFAM" id="SSF140459">
    <property type="entry name" value="PE/PPE dimer-like"/>
    <property type="match status" value="1"/>
</dbReference>
<dbReference type="InterPro" id="IPR038332">
    <property type="entry name" value="PPE_sf"/>
</dbReference>
<feature type="domain" description="PE" evidence="1">
    <location>
        <begin position="4"/>
        <end position="94"/>
    </location>
</feature>
<sequence>MSFVVTNTDMVSGAAGNLARIGSAISEANSAAVAQTTAFAAAGADEVSAAIAAFFQQHGLNYQALSAQAAAFHNQFVQNLFGGAQAYASAEAAAANPCSRCST</sequence>
<dbReference type="Gene3D" id="1.10.287.850">
    <property type="entry name" value="HP0062-like domain"/>
    <property type="match status" value="1"/>
</dbReference>
<evidence type="ECO:0000313" key="2">
    <source>
        <dbReference type="EMBL" id="BCI88973.1"/>
    </source>
</evidence>
<keyword evidence="3" id="KW-1185">Reference proteome</keyword>
<dbReference type="InterPro" id="IPR000084">
    <property type="entry name" value="PE-PGRS_N"/>
</dbReference>
<proteinExistence type="predicted"/>
<name>A0A7G1IFL9_MYCKA</name>
<reference evidence="2 3" key="1">
    <citation type="submission" date="2020-07" db="EMBL/GenBank/DDBJ databases">
        <title>Mycobacterium kansasii (former subtype) with zoonotic potential isolated from diseased indoor pet cat, Japan.</title>
        <authorList>
            <person name="Fukano H."/>
            <person name="Terazono T."/>
            <person name="Hoshino Y."/>
        </authorList>
    </citation>
    <scope>NUCLEOTIDE SEQUENCE [LARGE SCALE GENOMIC DNA]</scope>
    <source>
        <strain evidence="2 3">Kuro-I</strain>
    </source>
</reference>
<dbReference type="EMBL" id="AP023343">
    <property type="protein sequence ID" value="BCI88973.1"/>
    <property type="molecule type" value="Genomic_DNA"/>
</dbReference>
<organism evidence="2 3">
    <name type="scientific">Mycobacterium kansasii</name>
    <dbReference type="NCBI Taxonomy" id="1768"/>
    <lineage>
        <taxon>Bacteria</taxon>
        <taxon>Bacillati</taxon>
        <taxon>Actinomycetota</taxon>
        <taxon>Actinomycetes</taxon>
        <taxon>Mycobacteriales</taxon>
        <taxon>Mycobacteriaceae</taxon>
        <taxon>Mycobacterium</taxon>
    </lineage>
</organism>
<dbReference type="Proteomes" id="UP000516380">
    <property type="component" value="Chromosome"/>
</dbReference>